<proteinExistence type="predicted"/>
<dbReference type="Proteomes" id="UP000281549">
    <property type="component" value="Unassembled WGS sequence"/>
</dbReference>
<accession>A0A4P9Y9D9</accession>
<feature type="non-terminal residue" evidence="1">
    <location>
        <position position="111"/>
    </location>
</feature>
<evidence type="ECO:0000313" key="2">
    <source>
        <dbReference type="Proteomes" id="UP000281549"/>
    </source>
</evidence>
<organism evidence="1 2">
    <name type="scientific">Rozella allomycis (strain CSF55)</name>
    <dbReference type="NCBI Taxonomy" id="988480"/>
    <lineage>
        <taxon>Eukaryota</taxon>
        <taxon>Fungi</taxon>
        <taxon>Fungi incertae sedis</taxon>
        <taxon>Cryptomycota</taxon>
        <taxon>Cryptomycota incertae sedis</taxon>
        <taxon>Rozella</taxon>
    </lineage>
</organism>
<name>A0A4P9Y9D9_ROZAC</name>
<dbReference type="AlphaFoldDB" id="A0A4P9Y9D9"/>
<evidence type="ECO:0000313" key="1">
    <source>
        <dbReference type="EMBL" id="RKP15793.1"/>
    </source>
</evidence>
<protein>
    <submittedName>
        <fullName evidence="1">Uncharacterized protein</fullName>
    </submittedName>
</protein>
<dbReference type="EMBL" id="ML007681">
    <property type="protein sequence ID" value="RKP15793.1"/>
    <property type="molecule type" value="Genomic_DNA"/>
</dbReference>
<reference evidence="2" key="1">
    <citation type="journal article" date="2018" name="Nat. Microbiol.">
        <title>Leveraging single-cell genomics to expand the fungal tree of life.</title>
        <authorList>
            <person name="Ahrendt S.R."/>
            <person name="Quandt C.A."/>
            <person name="Ciobanu D."/>
            <person name="Clum A."/>
            <person name="Salamov A."/>
            <person name="Andreopoulos B."/>
            <person name="Cheng J.F."/>
            <person name="Woyke T."/>
            <person name="Pelin A."/>
            <person name="Henrissat B."/>
            <person name="Reynolds N.K."/>
            <person name="Benny G.L."/>
            <person name="Smith M.E."/>
            <person name="James T.Y."/>
            <person name="Grigoriev I.V."/>
        </authorList>
    </citation>
    <scope>NUCLEOTIDE SEQUENCE [LARGE SCALE GENOMIC DNA]</scope>
    <source>
        <strain evidence="2">CSF55</strain>
    </source>
</reference>
<sequence length="111" mass="12643">MIREEEFKNWLVATSKKLKDKVENLKDKDGDIIEFGLYCQWDKQDWIRKLGDDYGPSVYNKLHSTMAATIYTSRVAAYWNALRVLEIGAPSTVVNLPENVHILGNLGIGKS</sequence>
<gene>
    <name evidence="1" type="ORF">ROZALSC1DRAFT_26041</name>
</gene>